<protein>
    <submittedName>
        <fullName evidence="4">Amidase</fullName>
        <ecNumber evidence="3">3.5.1.4</ecNumber>
    </submittedName>
</protein>
<gene>
    <name evidence="3" type="ORF">BJ972_001113</name>
    <name evidence="4" type="ORF">ESP50_04910</name>
</gene>
<dbReference type="GO" id="GO:0004040">
    <property type="term" value="F:amidase activity"/>
    <property type="evidence" value="ECO:0007669"/>
    <property type="project" value="UniProtKB-EC"/>
</dbReference>
<dbReference type="InterPro" id="IPR020556">
    <property type="entry name" value="Amidase_CS"/>
</dbReference>
<evidence type="ECO:0000259" key="2">
    <source>
        <dbReference type="Pfam" id="PF01425"/>
    </source>
</evidence>
<reference evidence="4 5" key="1">
    <citation type="submission" date="2019-01" db="EMBL/GenBank/DDBJ databases">
        <title>Agromyces.</title>
        <authorList>
            <person name="Li J."/>
        </authorList>
    </citation>
    <scope>NUCLEOTIDE SEQUENCE [LARGE SCALE GENOMIC DNA]</scope>
    <source>
        <strain evidence="4 5">DSM 23870</strain>
    </source>
</reference>
<accession>A0A4Q2M9Z5</accession>
<reference evidence="3 6" key="2">
    <citation type="submission" date="2020-07" db="EMBL/GenBank/DDBJ databases">
        <title>Sequencing the genomes of 1000 actinobacteria strains.</title>
        <authorList>
            <person name="Klenk H.-P."/>
        </authorList>
    </citation>
    <scope>NUCLEOTIDE SEQUENCE [LARGE SCALE GENOMIC DNA]</scope>
    <source>
        <strain evidence="3 6">DSM 23870</strain>
    </source>
</reference>
<name>A0A4Q2M9Z5_9MICO</name>
<evidence type="ECO:0000313" key="3">
    <source>
        <dbReference type="EMBL" id="NYD66594.1"/>
    </source>
</evidence>
<evidence type="ECO:0000313" key="5">
    <source>
        <dbReference type="Proteomes" id="UP000292686"/>
    </source>
</evidence>
<dbReference type="OrthoDB" id="5175573at2"/>
<dbReference type="PANTHER" id="PTHR11895">
    <property type="entry name" value="TRANSAMIDASE"/>
    <property type="match status" value="1"/>
</dbReference>
<dbReference type="PANTHER" id="PTHR11895:SF7">
    <property type="entry name" value="GLUTAMYL-TRNA(GLN) AMIDOTRANSFERASE SUBUNIT A, MITOCHONDRIAL"/>
    <property type="match status" value="1"/>
</dbReference>
<dbReference type="Pfam" id="PF01425">
    <property type="entry name" value="Amidase"/>
    <property type="match status" value="1"/>
</dbReference>
<dbReference type="EMBL" id="JACCBI010000001">
    <property type="protein sequence ID" value="NYD66594.1"/>
    <property type="molecule type" value="Genomic_DNA"/>
</dbReference>
<dbReference type="PROSITE" id="PS00571">
    <property type="entry name" value="AMIDASES"/>
    <property type="match status" value="1"/>
</dbReference>
<dbReference type="RefSeq" id="WP_129172838.1">
    <property type="nucleotide sequence ID" value="NZ_JACCBI010000001.1"/>
</dbReference>
<dbReference type="Proteomes" id="UP000292686">
    <property type="component" value="Unassembled WGS sequence"/>
</dbReference>
<dbReference type="Proteomes" id="UP000581087">
    <property type="component" value="Unassembled WGS sequence"/>
</dbReference>
<dbReference type="Gene3D" id="3.90.1300.10">
    <property type="entry name" value="Amidase signature (AS) domain"/>
    <property type="match status" value="1"/>
</dbReference>
<comment type="similarity">
    <text evidence="1">Belongs to the amidase family.</text>
</comment>
<sequence length="474" mass="49858">MSELHDLSALELWRLLQAGETSPVELTAHYLERIERIDPAVGAFVTVTRDAALERARVVQDTVPTAAPLWGLPSADKDLLRRAGVPTGFGSRAFAGFVPDESDPLVIDMDDAGAVSLGKTATPEFGLPSYTESLASGPTRNPWNTELGAGGSSGGAAAAVAAGLLPFAVGSDGGGSVRIPAAACGLVGLKPSRGRVPGGSGLASLAGLAVAGPIARSVVDAAFLFDGMISPRGLPAAHRSAVRAPGDDGPFLASAVHGEGRFQLGVTTSSAWDEYTDIRIEEPALAALTIARSALERRGHGTEDLVLDPEPGYAPAFRTIWQAGAAAIPVDGEREELLEPLTRWLLERGRAVPARQLVESLAWLADYEMRLIAQLSTFDAVLTPALAMTPRPIGWYDASDGERNFDQQVRYTPFTSWVNVSGLPAITVSVHDTDDGLPMGVQLIGRPGGEAVLLSLASQLERAVRRPVRHPALW</sequence>
<dbReference type="SUPFAM" id="SSF75304">
    <property type="entry name" value="Amidase signature (AS) enzymes"/>
    <property type="match status" value="1"/>
</dbReference>
<dbReference type="AlphaFoldDB" id="A0A4Q2M9Z5"/>
<proteinExistence type="inferred from homology"/>
<keyword evidence="3" id="KW-0378">Hydrolase</keyword>
<evidence type="ECO:0000256" key="1">
    <source>
        <dbReference type="ARBA" id="ARBA00009199"/>
    </source>
</evidence>
<dbReference type="InterPro" id="IPR036928">
    <property type="entry name" value="AS_sf"/>
</dbReference>
<evidence type="ECO:0000313" key="4">
    <source>
        <dbReference type="EMBL" id="RXZ87263.1"/>
    </source>
</evidence>
<dbReference type="InterPro" id="IPR000120">
    <property type="entry name" value="Amidase"/>
</dbReference>
<keyword evidence="5" id="KW-1185">Reference proteome</keyword>
<evidence type="ECO:0000313" key="6">
    <source>
        <dbReference type="Proteomes" id="UP000581087"/>
    </source>
</evidence>
<feature type="domain" description="Amidase" evidence="2">
    <location>
        <begin position="25"/>
        <end position="454"/>
    </location>
</feature>
<dbReference type="EC" id="3.5.1.4" evidence="3"/>
<dbReference type="InterPro" id="IPR023631">
    <property type="entry name" value="Amidase_dom"/>
</dbReference>
<dbReference type="EMBL" id="SDPM01000002">
    <property type="protein sequence ID" value="RXZ87263.1"/>
    <property type="molecule type" value="Genomic_DNA"/>
</dbReference>
<organism evidence="4 5">
    <name type="scientific">Agromyces atrinae</name>
    <dbReference type="NCBI Taxonomy" id="592376"/>
    <lineage>
        <taxon>Bacteria</taxon>
        <taxon>Bacillati</taxon>
        <taxon>Actinomycetota</taxon>
        <taxon>Actinomycetes</taxon>
        <taxon>Micrococcales</taxon>
        <taxon>Microbacteriaceae</taxon>
        <taxon>Agromyces</taxon>
    </lineage>
</organism>
<comment type="caution">
    <text evidence="4">The sequence shown here is derived from an EMBL/GenBank/DDBJ whole genome shotgun (WGS) entry which is preliminary data.</text>
</comment>